<proteinExistence type="predicted"/>
<gene>
    <name evidence="2" type="primary">LOC141375233</name>
</gene>
<dbReference type="Proteomes" id="UP000000437">
    <property type="component" value="Chromosome 7"/>
</dbReference>
<evidence type="ECO:0000313" key="2">
    <source>
        <dbReference type="RefSeq" id="XP_073763928.1"/>
    </source>
</evidence>
<keyword evidence="1" id="KW-1185">Reference proteome</keyword>
<reference evidence="2" key="1">
    <citation type="submission" date="2025-08" db="UniProtKB">
        <authorList>
            <consortium name="RefSeq"/>
        </authorList>
    </citation>
    <scope>IDENTIFICATION</scope>
    <source>
        <strain evidence="2">Tuebingen</strain>
        <tissue evidence="2">Fibroblasts and whole tissue</tissue>
    </source>
</reference>
<organism evidence="1 2">
    <name type="scientific">Danio rerio</name>
    <name type="common">Zebrafish</name>
    <name type="synonym">Brachydanio rerio</name>
    <dbReference type="NCBI Taxonomy" id="7955"/>
    <lineage>
        <taxon>Eukaryota</taxon>
        <taxon>Metazoa</taxon>
        <taxon>Chordata</taxon>
        <taxon>Craniata</taxon>
        <taxon>Vertebrata</taxon>
        <taxon>Euteleostomi</taxon>
        <taxon>Actinopterygii</taxon>
        <taxon>Neopterygii</taxon>
        <taxon>Teleostei</taxon>
        <taxon>Ostariophysi</taxon>
        <taxon>Cypriniformes</taxon>
        <taxon>Danionidae</taxon>
        <taxon>Danioninae</taxon>
        <taxon>Danio</taxon>
    </lineage>
</organism>
<name>A0AC58G2I7_DANRE</name>
<evidence type="ECO:0000313" key="1">
    <source>
        <dbReference type="Proteomes" id="UP000000437"/>
    </source>
</evidence>
<accession>A0AC58G2I7</accession>
<sequence>MDQSCLTLLLLSGLLPLTLCSPQEYILIPKLMVWNQAQNYCRTNHLDLATVQTDEDWATLQETAFDVGYYGLAWFGLYADVNNWLWTHSGESVVFTAWFSGYPNIYYKDLDCVAHYFNGRWYNFYCTDLRYFVCMDESTNATQKMILVQTYKTWLDAQTYCRSMYTDLATIKNQSDNDLITNQLRTSMSAVWIGLIRIPWKWSDQANFTASAQLAANNLNGANENCAAVNYYRTFEDFICTASLYFFCSTVKRVQQVVRVKVKSNANTDDATLSEPVLNEIQQMLAGQEITLTWRQQPNGNIFEKNNTNTVVKSNTDPSACEVLN</sequence>
<dbReference type="RefSeq" id="XP_073763928.1">
    <property type="nucleotide sequence ID" value="XM_073907827.1"/>
</dbReference>
<protein>
    <submittedName>
        <fullName evidence="2">Macrophage mannose receptor 1-like</fullName>
    </submittedName>
</protein>